<reference evidence="1" key="1">
    <citation type="submission" date="2022-02" db="EMBL/GenBank/DDBJ databases">
        <title>Plant Genome Project.</title>
        <authorList>
            <person name="Zhang R.-G."/>
        </authorList>
    </citation>
    <scope>NUCLEOTIDE SEQUENCE</scope>
    <source>
        <strain evidence="1">AT1</strain>
    </source>
</reference>
<name>A0ACC0LYD1_RHOML</name>
<sequence>MNDEVANTGKLIRKYVARIIVSVVAMFMLLWTIYIGYDFATKPHRDGKYNRYALSIGAATIVLGITFVTIGLAIVSDLALNFTSRQQREKRIEIEQDGAAGTHTKRIVKDIARFIVTVISILLLTWAIYDGIRLATAPGQDGKIDHLAFPVGVVTIAFGTIYFIIGLSIVADLAVNLSSVLKRHEDKKEKQEEDIHNSCHDDNNTSINV</sequence>
<organism evidence="1 2">
    <name type="scientific">Rhododendron molle</name>
    <name type="common">Chinese azalea</name>
    <name type="synonym">Azalea mollis</name>
    <dbReference type="NCBI Taxonomy" id="49168"/>
    <lineage>
        <taxon>Eukaryota</taxon>
        <taxon>Viridiplantae</taxon>
        <taxon>Streptophyta</taxon>
        <taxon>Embryophyta</taxon>
        <taxon>Tracheophyta</taxon>
        <taxon>Spermatophyta</taxon>
        <taxon>Magnoliopsida</taxon>
        <taxon>eudicotyledons</taxon>
        <taxon>Gunneridae</taxon>
        <taxon>Pentapetalae</taxon>
        <taxon>asterids</taxon>
        <taxon>Ericales</taxon>
        <taxon>Ericaceae</taxon>
        <taxon>Ericoideae</taxon>
        <taxon>Rhodoreae</taxon>
        <taxon>Rhododendron</taxon>
    </lineage>
</organism>
<dbReference type="Proteomes" id="UP001062846">
    <property type="component" value="Chromosome 11"/>
</dbReference>
<gene>
    <name evidence="1" type="ORF">RHMOL_Rhmol11G0268700</name>
</gene>
<keyword evidence="2" id="KW-1185">Reference proteome</keyword>
<comment type="caution">
    <text evidence="1">The sequence shown here is derived from an EMBL/GenBank/DDBJ whole genome shotgun (WGS) entry which is preliminary data.</text>
</comment>
<evidence type="ECO:0000313" key="1">
    <source>
        <dbReference type="EMBL" id="KAI8533083.1"/>
    </source>
</evidence>
<protein>
    <submittedName>
        <fullName evidence="1">Uncharacterized protein</fullName>
    </submittedName>
</protein>
<proteinExistence type="predicted"/>
<evidence type="ECO:0000313" key="2">
    <source>
        <dbReference type="Proteomes" id="UP001062846"/>
    </source>
</evidence>
<accession>A0ACC0LYD1</accession>
<dbReference type="EMBL" id="CM046398">
    <property type="protein sequence ID" value="KAI8533083.1"/>
    <property type="molecule type" value="Genomic_DNA"/>
</dbReference>